<evidence type="ECO:0000256" key="1">
    <source>
        <dbReference type="SAM" id="MobiDB-lite"/>
    </source>
</evidence>
<accession>A0A8H4PIL6</accession>
<dbReference type="Proteomes" id="UP000554235">
    <property type="component" value="Unassembled WGS sequence"/>
</dbReference>
<reference evidence="3 4" key="1">
    <citation type="submission" date="2020-01" db="EMBL/GenBank/DDBJ databases">
        <title>Identification and distribution of gene clusters putatively required for synthesis of sphingolipid metabolism inhibitors in phylogenetically diverse species of the filamentous fungus Fusarium.</title>
        <authorList>
            <person name="Kim H.-S."/>
            <person name="Busman M."/>
            <person name="Brown D.W."/>
            <person name="Divon H."/>
            <person name="Uhlig S."/>
            <person name="Proctor R.H."/>
        </authorList>
    </citation>
    <scope>NUCLEOTIDE SEQUENCE [LARGE SCALE GENOMIC DNA]</scope>
    <source>
        <strain evidence="3 4">NRRL 20459</strain>
    </source>
</reference>
<organism evidence="3 4">
    <name type="scientific">Fusarium albosuccineum</name>
    <dbReference type="NCBI Taxonomy" id="1237068"/>
    <lineage>
        <taxon>Eukaryota</taxon>
        <taxon>Fungi</taxon>
        <taxon>Dikarya</taxon>
        <taxon>Ascomycota</taxon>
        <taxon>Pezizomycotina</taxon>
        <taxon>Sordariomycetes</taxon>
        <taxon>Hypocreomycetidae</taxon>
        <taxon>Hypocreales</taxon>
        <taxon>Nectriaceae</taxon>
        <taxon>Fusarium</taxon>
        <taxon>Fusarium decemcellulare species complex</taxon>
    </lineage>
</organism>
<feature type="region of interest" description="Disordered" evidence="1">
    <location>
        <begin position="129"/>
        <end position="150"/>
    </location>
</feature>
<evidence type="ECO:0000313" key="4">
    <source>
        <dbReference type="Proteomes" id="UP000554235"/>
    </source>
</evidence>
<dbReference type="Pfam" id="PF14420">
    <property type="entry name" value="Clr5"/>
    <property type="match status" value="1"/>
</dbReference>
<dbReference type="EMBL" id="JAADYS010001448">
    <property type="protein sequence ID" value="KAF4462962.1"/>
    <property type="molecule type" value="Genomic_DNA"/>
</dbReference>
<proteinExistence type="predicted"/>
<dbReference type="InterPro" id="IPR025676">
    <property type="entry name" value="Clr5_dom"/>
</dbReference>
<sequence length="537" mass="60359">MTDVGSSHSRWAEGFDRHKRSIRITDDTWERFKPLLCALYKSYTLQVVMLFMKKRFGFYASKRQYGYRFEKWGIKKYNASEKKASMGALANLGDHEQSLGEMVAVLSSRDAHALNTPFMPSLSGAMPDDIDNDDCPSAKPSSSPVSYPWSTGTNDEAKKLAADFCAAMLDDENAFSLYLDLYGSLSNSEQSSPEASTFIAISCARVAGKPDNAQRAQEVLSTQWAQQPAGSSDLRFVLSMLMAYVREQHQGADKNDIVRHQMSTNINHILDKNGSLVNLDHNYSAIDLVAYYFLSRGLDEYEQAASNDANSPVFSPEHLLNEFVTKQPFVNVVRRGDPSPLLSCIKWCSEQLGNNHPVAFKDAHVNPRPAMRCWWDNIRIFCTLWRVMLGLVRANSAPIWYTQCESAFGISASELLVTVSWVIGTEMTHFDHVDVLKRAAEAAETLMKLKESEVWVKFLTRFLWMNELVDPGEDEKSFEVLVRGQLRQLVSEVLGIQLPYPAGAGPELDLFGIDYTDFGFDFVTHPSDFAMQMPSSS</sequence>
<comment type="caution">
    <text evidence="3">The sequence shown here is derived from an EMBL/GenBank/DDBJ whole genome shotgun (WGS) entry which is preliminary data.</text>
</comment>
<evidence type="ECO:0000259" key="2">
    <source>
        <dbReference type="Pfam" id="PF14420"/>
    </source>
</evidence>
<dbReference type="PANTHER" id="PTHR38788:SF3">
    <property type="entry name" value="CLR5 DOMAIN-CONTAINING PROTEIN"/>
    <property type="match status" value="1"/>
</dbReference>
<feature type="compositionally biased region" description="Polar residues" evidence="1">
    <location>
        <begin position="139"/>
        <end position="150"/>
    </location>
</feature>
<dbReference type="AlphaFoldDB" id="A0A8H4PIL6"/>
<dbReference type="OrthoDB" id="5083163at2759"/>
<keyword evidence="4" id="KW-1185">Reference proteome</keyword>
<feature type="domain" description="Clr5" evidence="2">
    <location>
        <begin position="26"/>
        <end position="76"/>
    </location>
</feature>
<name>A0A8H4PIL6_9HYPO</name>
<evidence type="ECO:0000313" key="3">
    <source>
        <dbReference type="EMBL" id="KAF4462962.1"/>
    </source>
</evidence>
<gene>
    <name evidence="3" type="ORF">FALBO_10220</name>
</gene>
<dbReference type="PANTHER" id="PTHR38788">
    <property type="entry name" value="CLR5 DOMAIN-CONTAINING PROTEIN"/>
    <property type="match status" value="1"/>
</dbReference>
<protein>
    <recommendedName>
        <fullName evidence="2">Clr5 domain-containing protein</fullName>
    </recommendedName>
</protein>